<name>A0A1M4S6T2_9BURK</name>
<keyword evidence="2" id="KW-1185">Reference proteome</keyword>
<dbReference type="AlphaFoldDB" id="A0A1M4S6T2"/>
<protein>
    <recommendedName>
        <fullName evidence="3">DUF551 domain-containing protein</fullName>
    </recommendedName>
</protein>
<reference evidence="1 2" key="1">
    <citation type="submission" date="2016-11" db="EMBL/GenBank/DDBJ databases">
        <authorList>
            <person name="Jaros S."/>
            <person name="Januszkiewicz K."/>
            <person name="Wedrychowicz H."/>
        </authorList>
    </citation>
    <scope>NUCLEOTIDE SEQUENCE [LARGE SCALE GENOMIC DNA]</scope>
    <source>
        <strain evidence="1 2">DSM 16112</strain>
    </source>
</reference>
<dbReference type="EMBL" id="FQUZ01000001">
    <property type="protein sequence ID" value="SHE27913.1"/>
    <property type="molecule type" value="Genomic_DNA"/>
</dbReference>
<proteinExistence type="predicted"/>
<accession>A0A1M4S6T2</accession>
<dbReference type="OrthoDB" id="9156705at2"/>
<sequence>MGIDELKKQWNAQADAMNGWDELGIDEIVEFAQTAGKWQPIATAPHDKQLLLYKDGGDMHVGRWVKNPYTGDEAFAIAELGEHGRAIVHPTHWAELPMPPNYI</sequence>
<gene>
    <name evidence="1" type="ORF">SAMN02745117_00004</name>
</gene>
<dbReference type="RefSeq" id="WP_143164341.1">
    <property type="nucleotide sequence ID" value="NZ_FQUZ01000001.1"/>
</dbReference>
<organism evidence="1 2">
    <name type="scientific">Lampropedia hyalina DSM 16112</name>
    <dbReference type="NCBI Taxonomy" id="1122156"/>
    <lineage>
        <taxon>Bacteria</taxon>
        <taxon>Pseudomonadati</taxon>
        <taxon>Pseudomonadota</taxon>
        <taxon>Betaproteobacteria</taxon>
        <taxon>Burkholderiales</taxon>
        <taxon>Comamonadaceae</taxon>
        <taxon>Lampropedia</taxon>
    </lineage>
</organism>
<evidence type="ECO:0008006" key="3">
    <source>
        <dbReference type="Google" id="ProtNLM"/>
    </source>
</evidence>
<evidence type="ECO:0000313" key="1">
    <source>
        <dbReference type="EMBL" id="SHE27913.1"/>
    </source>
</evidence>
<dbReference type="STRING" id="1122156.SAMN02745117_00004"/>
<evidence type="ECO:0000313" key="2">
    <source>
        <dbReference type="Proteomes" id="UP000184327"/>
    </source>
</evidence>
<dbReference type="Proteomes" id="UP000184327">
    <property type="component" value="Unassembled WGS sequence"/>
</dbReference>